<evidence type="ECO:0000313" key="4">
    <source>
        <dbReference type="Proteomes" id="UP001056907"/>
    </source>
</evidence>
<accession>A0ABD7TLW3</accession>
<keyword evidence="1" id="KW-0812">Transmembrane</keyword>
<keyword evidence="1" id="KW-1133">Transmembrane helix</keyword>
<evidence type="ECO:0000256" key="1">
    <source>
        <dbReference type="SAM" id="Phobius"/>
    </source>
</evidence>
<feature type="transmembrane region" description="Helical" evidence="1">
    <location>
        <begin position="78"/>
        <end position="98"/>
    </location>
</feature>
<evidence type="ECO:0000313" key="3">
    <source>
        <dbReference type="EMBL" id="USW02761.2"/>
    </source>
</evidence>
<dbReference type="Gene3D" id="3.40.720.10">
    <property type="entry name" value="Alkaline Phosphatase, subunit A"/>
    <property type="match status" value="1"/>
</dbReference>
<reference evidence="3" key="2">
    <citation type="submission" date="2024-04" db="EMBL/GenBank/DDBJ databases">
        <authorList>
            <person name="Diaz M."/>
            <person name="Bach T."/>
            <person name="Gonzalez Anta G."/>
            <person name="Agaras B."/>
            <person name="Wibberg D."/>
            <person name="Noguera F."/>
            <person name="Canciani W."/>
            <person name="Ybarra T."/>
            <person name="Nunez M.L."/>
            <person name="Valverde C."/>
        </authorList>
    </citation>
    <scope>NUCLEOTIDE SEQUENCE</scope>
    <source>
        <strain evidence="3">1008</strain>
    </source>
</reference>
<feature type="transmembrane region" description="Helical" evidence="1">
    <location>
        <begin position="13"/>
        <end position="35"/>
    </location>
</feature>
<evidence type="ECO:0000259" key="2">
    <source>
        <dbReference type="Pfam" id="PF00884"/>
    </source>
</evidence>
<dbReference type="Gene3D" id="3.30.700.10">
    <property type="entry name" value="Glycoprotein, Type 4 Pilin"/>
    <property type="match status" value="1"/>
</dbReference>
<organism evidence="3 4">
    <name type="scientific">Pseudomonas pergaminensis</name>
    <dbReference type="NCBI Taxonomy" id="2853159"/>
    <lineage>
        <taxon>Bacteria</taxon>
        <taxon>Pseudomonadati</taxon>
        <taxon>Pseudomonadota</taxon>
        <taxon>Gammaproteobacteria</taxon>
        <taxon>Pseudomonadales</taxon>
        <taxon>Pseudomonadaceae</taxon>
        <taxon>Pseudomonas</taxon>
    </lineage>
</organism>
<dbReference type="InterPro" id="IPR052701">
    <property type="entry name" value="GAG_Ulvan_Degrading_Sulfatases"/>
</dbReference>
<sequence>MSLDDINFSVRDFFLISLIITLLASKILYIASTLFAKIKLQWLAYGVLYLIIFWSSISGLIFPLAAPAGMISPEELPINFVNLALTGTASIVLTLLTYTKLKPATHIFVLILMITSLGSAAASLYGTGSSPARFSELSKTDNVIVLSFDGLAGVVAKQVIEENPDLKSAFRDFQFYDNVISLAPATTASLRSEVYGNINFRVLSPESKELQKQLTGKINSIAREQNLPSDVMTYGMYSTFNPVLSNVIVPGTIMTSDFDEKVSLTLSFYPHIAARVATPIIAAIVSDEVHALQLNYLRDKKAERAANHKGAAWDALSTLQSDELVTLTQNLHSTNSPRNVRYMHFLHTHFPVDLDEKCQYRSDDAEWFNSNQNYQGLINETHCALQQTADFINKLRALGLYDKTLLVVKSDHGATADYFDDAPSDKKMEGTQFNGNALWGYNRYRPLLMIKPYSAANEMIEYNHQAASLSDLARTLCEQSPKPQTCQEYKGLNLLIPSEEDSAPVLYMDVVKDDSSTFDFDTQMTINLPRSMSFEQALKDTGKVSLDNPIATFKQRKSDLDEIHTALENYHNVHGAYPQSSGFDGIHSDWGRSSENWISGLVPAFTEALPRDPEMSTTALPQYLYWSNGTDYKLIAHGTPQSCSFASQLNPEMVDPVRQCYAFGYWSKNAEAR</sequence>
<dbReference type="RefSeq" id="WP_346356390.1">
    <property type="nucleotide sequence ID" value="NZ_CP078013.2"/>
</dbReference>
<feature type="domain" description="Sulfatase N-terminal" evidence="2">
    <location>
        <begin position="324"/>
        <end position="477"/>
    </location>
</feature>
<dbReference type="AlphaFoldDB" id="A0ABD7TLW3"/>
<feature type="transmembrane region" description="Helical" evidence="1">
    <location>
        <begin position="42"/>
        <end position="66"/>
    </location>
</feature>
<gene>
    <name evidence="3" type="ORF">KUA23_08590</name>
</gene>
<dbReference type="SUPFAM" id="SSF53649">
    <property type="entry name" value="Alkaline phosphatase-like"/>
    <property type="match status" value="1"/>
</dbReference>
<name>A0ABD7TLW3_9PSED</name>
<dbReference type="Proteomes" id="UP001056907">
    <property type="component" value="Chromosome"/>
</dbReference>
<keyword evidence="1" id="KW-0472">Membrane</keyword>
<dbReference type="PANTHER" id="PTHR43751">
    <property type="entry name" value="SULFATASE"/>
    <property type="match status" value="1"/>
</dbReference>
<dbReference type="EMBL" id="CP078013">
    <property type="protein sequence ID" value="USW02761.2"/>
    <property type="molecule type" value="Genomic_DNA"/>
</dbReference>
<dbReference type="PANTHER" id="PTHR43751:SF3">
    <property type="entry name" value="SULFATASE N-TERMINAL DOMAIN-CONTAINING PROTEIN"/>
    <property type="match status" value="1"/>
</dbReference>
<dbReference type="KEGG" id="ppeg:KUA23_08590"/>
<reference evidence="3" key="1">
    <citation type="journal article" date="2022" name="Front. Plant Sci.">
        <title>Agronomic efficiency and genome mining analysis of the wheat-biostimulant rhizospheric bacterium Pseudomonas pergaminensis sp. nov. strain 1008T.</title>
        <authorList>
            <person name="Diaz M."/>
            <person name="Bach T."/>
            <person name="Gonzalez Anta G."/>
            <person name="Agaras B."/>
            <person name="Wibberg D."/>
            <person name="Noguera F."/>
            <person name="Canciani W."/>
            <person name="Valverde C."/>
        </authorList>
    </citation>
    <scope>NUCLEOTIDE SEQUENCE</scope>
    <source>
        <strain evidence="3">1008</strain>
    </source>
</reference>
<dbReference type="InterPro" id="IPR017850">
    <property type="entry name" value="Alkaline_phosphatase_core_sf"/>
</dbReference>
<proteinExistence type="predicted"/>
<feature type="transmembrane region" description="Helical" evidence="1">
    <location>
        <begin position="105"/>
        <end position="125"/>
    </location>
</feature>
<protein>
    <submittedName>
        <fullName evidence="3">Sulfatase-like hydrolase/transferase</fullName>
    </submittedName>
</protein>
<dbReference type="Pfam" id="PF00884">
    <property type="entry name" value="Sulfatase"/>
    <property type="match status" value="1"/>
</dbReference>
<dbReference type="InterPro" id="IPR000917">
    <property type="entry name" value="Sulfatase_N"/>
</dbReference>